<dbReference type="GO" id="GO:0005829">
    <property type="term" value="C:cytosol"/>
    <property type="evidence" value="ECO:0007669"/>
    <property type="project" value="TreeGrafter"/>
</dbReference>
<evidence type="ECO:0000259" key="8">
    <source>
        <dbReference type="PROSITE" id="PS50006"/>
    </source>
</evidence>
<dbReference type="SUPFAM" id="SSF57850">
    <property type="entry name" value="RING/U-box"/>
    <property type="match status" value="1"/>
</dbReference>
<dbReference type="PROSITE" id="PS50006">
    <property type="entry name" value="FHA_DOMAIN"/>
    <property type="match status" value="1"/>
</dbReference>
<dbReference type="PANTHER" id="PTHR15067:SF7">
    <property type="entry name" value="E3 UBIQUITIN-PROTEIN LIGASE DMA1-RELATED"/>
    <property type="match status" value="1"/>
</dbReference>
<evidence type="ECO:0000256" key="1">
    <source>
        <dbReference type="ARBA" id="ARBA00022679"/>
    </source>
</evidence>
<organism evidence="10">
    <name type="scientific">Lichtheimia ramosa</name>
    <dbReference type="NCBI Taxonomy" id="688394"/>
    <lineage>
        <taxon>Eukaryota</taxon>
        <taxon>Fungi</taxon>
        <taxon>Fungi incertae sedis</taxon>
        <taxon>Mucoromycota</taxon>
        <taxon>Mucoromycotina</taxon>
        <taxon>Mucoromycetes</taxon>
        <taxon>Mucorales</taxon>
        <taxon>Lichtheimiaceae</taxon>
        <taxon>Lichtheimia</taxon>
    </lineage>
</organism>
<evidence type="ECO:0000259" key="9">
    <source>
        <dbReference type="PROSITE" id="PS50089"/>
    </source>
</evidence>
<dbReference type="GO" id="GO:0032153">
    <property type="term" value="C:cell division site"/>
    <property type="evidence" value="ECO:0007669"/>
    <property type="project" value="TreeGrafter"/>
</dbReference>
<dbReference type="AlphaFoldDB" id="A0A077WQV8"/>
<dbReference type="PROSITE" id="PS50089">
    <property type="entry name" value="ZF_RING_2"/>
    <property type="match status" value="1"/>
</dbReference>
<keyword evidence="5" id="KW-0862">Zinc</keyword>
<dbReference type="InterPro" id="IPR000253">
    <property type="entry name" value="FHA_dom"/>
</dbReference>
<dbReference type="GO" id="GO:0008270">
    <property type="term" value="F:zinc ion binding"/>
    <property type="evidence" value="ECO:0007669"/>
    <property type="project" value="UniProtKB-KW"/>
</dbReference>
<accession>A0A077WQV8</accession>
<evidence type="ECO:0000256" key="7">
    <source>
        <dbReference type="SAM" id="MobiDB-lite"/>
    </source>
</evidence>
<dbReference type="InterPro" id="IPR013083">
    <property type="entry name" value="Znf_RING/FYVE/PHD"/>
</dbReference>
<dbReference type="SMART" id="SM00184">
    <property type="entry name" value="RING"/>
    <property type="match status" value="1"/>
</dbReference>
<keyword evidence="4" id="KW-0833">Ubl conjugation pathway</keyword>
<evidence type="ECO:0008006" key="11">
    <source>
        <dbReference type="Google" id="ProtNLM"/>
    </source>
</evidence>
<dbReference type="Gene3D" id="3.30.40.10">
    <property type="entry name" value="Zinc/RING finger domain, C3HC4 (zinc finger)"/>
    <property type="match status" value="1"/>
</dbReference>
<evidence type="ECO:0000256" key="4">
    <source>
        <dbReference type="ARBA" id="ARBA00022786"/>
    </source>
</evidence>
<dbReference type="Gene3D" id="2.60.200.20">
    <property type="match status" value="1"/>
</dbReference>
<sequence>MLTSALPSHSIRPTSHTSENTIPPNDTTHSTPCPHIRIVPHLESSRSLVFAVIERDVRENTVIKIGRFTDRFLTPNRITFRSKVVSRGHAELWSEDGKLYIRDTRSSSGTFLNHIRLSAPNQESKPFQLKDGDIIQLGVDYQGGYEEIYRAVKMRIELNRTWQHQPSTYSINTFQSIRNLITPTNNITVLDTVMENKNNDKKDSCIEDCCICLYPIAPYQALFVAPCSHAFHFKCCRPLLQHYPGFACPICRQYADLDASVAIEAQEVQEMLKRADSSEQDSS</sequence>
<dbReference type="SUPFAM" id="SSF49879">
    <property type="entry name" value="SMAD/FHA domain"/>
    <property type="match status" value="1"/>
</dbReference>
<dbReference type="InterPro" id="IPR008984">
    <property type="entry name" value="SMAD_FHA_dom_sf"/>
</dbReference>
<keyword evidence="3 6" id="KW-0863">Zinc-finger</keyword>
<name>A0A077WQV8_9FUNG</name>
<feature type="region of interest" description="Disordered" evidence="7">
    <location>
        <begin position="1"/>
        <end position="33"/>
    </location>
</feature>
<dbReference type="PANTHER" id="PTHR15067">
    <property type="entry name" value="E3 UBIQUITIN-PROTEIN LIGASE RNF8"/>
    <property type="match status" value="1"/>
</dbReference>
<proteinExistence type="predicted"/>
<dbReference type="GO" id="GO:0006511">
    <property type="term" value="P:ubiquitin-dependent protein catabolic process"/>
    <property type="evidence" value="ECO:0007669"/>
    <property type="project" value="TreeGrafter"/>
</dbReference>
<dbReference type="EMBL" id="LK023333">
    <property type="protein sequence ID" value="CDS09519.1"/>
    <property type="molecule type" value="Genomic_DNA"/>
</dbReference>
<evidence type="ECO:0000256" key="3">
    <source>
        <dbReference type="ARBA" id="ARBA00022771"/>
    </source>
</evidence>
<protein>
    <recommendedName>
        <fullName evidence="11">SMAD/FHA domain-containing protein</fullName>
    </recommendedName>
</protein>
<feature type="compositionally biased region" description="Polar residues" evidence="7">
    <location>
        <begin position="1"/>
        <end position="31"/>
    </location>
</feature>
<evidence type="ECO:0000313" key="10">
    <source>
        <dbReference type="EMBL" id="CDS09519.1"/>
    </source>
</evidence>
<reference evidence="10" key="1">
    <citation type="journal article" date="2014" name="Genome Announc.">
        <title>De novo whole-genome sequence and genome annotation of Lichtheimia ramosa.</title>
        <authorList>
            <person name="Linde J."/>
            <person name="Schwartze V."/>
            <person name="Binder U."/>
            <person name="Lass-Florl C."/>
            <person name="Voigt K."/>
            <person name="Horn F."/>
        </authorList>
    </citation>
    <scope>NUCLEOTIDE SEQUENCE</scope>
    <source>
        <strain evidence="10">JMRC FSU:6197</strain>
    </source>
</reference>
<dbReference type="SMART" id="SM00240">
    <property type="entry name" value="FHA"/>
    <property type="match status" value="1"/>
</dbReference>
<feature type="domain" description="FHA" evidence="8">
    <location>
        <begin position="63"/>
        <end position="117"/>
    </location>
</feature>
<evidence type="ECO:0000256" key="5">
    <source>
        <dbReference type="ARBA" id="ARBA00022833"/>
    </source>
</evidence>
<dbReference type="GO" id="GO:0000151">
    <property type="term" value="C:ubiquitin ligase complex"/>
    <property type="evidence" value="ECO:0007669"/>
    <property type="project" value="TreeGrafter"/>
</dbReference>
<keyword evidence="1" id="KW-0808">Transferase</keyword>
<dbReference type="GO" id="GO:0016567">
    <property type="term" value="P:protein ubiquitination"/>
    <property type="evidence" value="ECO:0007669"/>
    <property type="project" value="TreeGrafter"/>
</dbReference>
<dbReference type="Pfam" id="PF17123">
    <property type="entry name" value="zf-RING_11"/>
    <property type="match status" value="1"/>
</dbReference>
<evidence type="ECO:0000256" key="6">
    <source>
        <dbReference type="PROSITE-ProRule" id="PRU00175"/>
    </source>
</evidence>
<evidence type="ECO:0000256" key="2">
    <source>
        <dbReference type="ARBA" id="ARBA00022723"/>
    </source>
</evidence>
<dbReference type="GO" id="GO:0061630">
    <property type="term" value="F:ubiquitin protein ligase activity"/>
    <property type="evidence" value="ECO:0007669"/>
    <property type="project" value="TreeGrafter"/>
</dbReference>
<dbReference type="OrthoDB" id="687730at2759"/>
<dbReference type="Pfam" id="PF00498">
    <property type="entry name" value="FHA"/>
    <property type="match status" value="1"/>
</dbReference>
<keyword evidence="2" id="KW-0479">Metal-binding</keyword>
<gene>
    <name evidence="10" type="ORF">LRAMOSA10879</name>
</gene>
<feature type="domain" description="RING-type" evidence="9">
    <location>
        <begin position="209"/>
        <end position="252"/>
    </location>
</feature>
<dbReference type="InterPro" id="IPR001841">
    <property type="entry name" value="Znf_RING"/>
</dbReference>